<organism evidence="1 2">
    <name type="scientific">Melipona quadrifasciata</name>
    <dbReference type="NCBI Taxonomy" id="166423"/>
    <lineage>
        <taxon>Eukaryota</taxon>
        <taxon>Metazoa</taxon>
        <taxon>Ecdysozoa</taxon>
        <taxon>Arthropoda</taxon>
        <taxon>Hexapoda</taxon>
        <taxon>Insecta</taxon>
        <taxon>Pterygota</taxon>
        <taxon>Neoptera</taxon>
        <taxon>Endopterygota</taxon>
        <taxon>Hymenoptera</taxon>
        <taxon>Apocrita</taxon>
        <taxon>Aculeata</taxon>
        <taxon>Apoidea</taxon>
        <taxon>Anthophila</taxon>
        <taxon>Apidae</taxon>
        <taxon>Melipona</taxon>
    </lineage>
</organism>
<dbReference type="Proteomes" id="UP000053105">
    <property type="component" value="Unassembled WGS sequence"/>
</dbReference>
<reference evidence="1 2" key="1">
    <citation type="submission" date="2015-07" db="EMBL/GenBank/DDBJ databases">
        <title>The genome of Melipona quadrifasciata.</title>
        <authorList>
            <person name="Pan H."/>
            <person name="Kapheim K."/>
        </authorList>
    </citation>
    <scope>NUCLEOTIDE SEQUENCE [LARGE SCALE GENOMIC DNA]</scope>
    <source>
        <strain evidence="1">0111107301</strain>
        <tissue evidence="1">Whole body</tissue>
    </source>
</reference>
<gene>
    <name evidence="1" type="ORF">WN51_12699</name>
</gene>
<accession>A0A0N0BGT4</accession>
<evidence type="ECO:0000313" key="1">
    <source>
        <dbReference type="EMBL" id="KOX75014.1"/>
    </source>
</evidence>
<dbReference type="EMBL" id="KQ435775">
    <property type="protein sequence ID" value="KOX75014.1"/>
    <property type="molecule type" value="Genomic_DNA"/>
</dbReference>
<sequence>MRHQTPNETNCDAVGKPCQSTLPKERVLLVQEFQAAMYLINLQEEIYTSRKNTLTIRSVNCGIVKSNTEAISSAIHEAKRYCAYDISQCNIKYNVMKKLILLILD</sequence>
<name>A0A0N0BGT4_9HYME</name>
<proteinExistence type="predicted"/>
<keyword evidence="2" id="KW-1185">Reference proteome</keyword>
<evidence type="ECO:0000313" key="2">
    <source>
        <dbReference type="Proteomes" id="UP000053105"/>
    </source>
</evidence>
<protein>
    <submittedName>
        <fullName evidence="1">Uncharacterized protein</fullName>
    </submittedName>
</protein>
<dbReference type="AlphaFoldDB" id="A0A0N0BGT4"/>